<evidence type="ECO:0000256" key="4">
    <source>
        <dbReference type="ARBA" id="ARBA00022640"/>
    </source>
</evidence>
<dbReference type="AlphaFoldDB" id="A0A2K1IDF3"/>
<evidence type="ECO:0000259" key="9">
    <source>
        <dbReference type="Pfam" id="PF00542"/>
    </source>
</evidence>
<dbReference type="Gene3D" id="3.30.1390.10">
    <property type="match status" value="1"/>
</dbReference>
<dbReference type="NCBIfam" id="TIGR00855">
    <property type="entry name" value="L12"/>
    <property type="match status" value="1"/>
</dbReference>
<keyword evidence="5" id="KW-0809">Transit peptide</keyword>
<keyword evidence="13" id="KW-1185">Reference proteome</keyword>
<proteinExistence type="inferred from homology"/>
<comment type="similarity">
    <text evidence="2">Belongs to the bacterial ribosomal protein bL12 family.</text>
</comment>
<evidence type="ECO:0000313" key="12">
    <source>
        <dbReference type="EnsemblPlants" id="PAC:32980379.CDS.1"/>
    </source>
</evidence>
<keyword evidence="6" id="KW-0689">Ribosomal protein</keyword>
<comment type="subcellular location">
    <subcellularLocation>
        <location evidence="1">Plastid</location>
        <location evidence="1">Chloroplast</location>
    </subcellularLocation>
</comment>
<dbReference type="InterPro" id="IPR000206">
    <property type="entry name" value="Ribosomal_bL12"/>
</dbReference>
<protein>
    <recommendedName>
        <fullName evidence="14">50S ribosomal protein L12, chloroplastic</fullName>
    </recommendedName>
</protein>
<evidence type="ECO:0000313" key="11">
    <source>
        <dbReference type="EMBL" id="PNR27297.1"/>
    </source>
</evidence>
<dbReference type="SUPFAM" id="SSF48300">
    <property type="entry name" value="Ribosomal protein L7/12, oligomerisation (N-terminal) domain"/>
    <property type="match status" value="1"/>
</dbReference>
<dbReference type="GO" id="GO:0005840">
    <property type="term" value="C:ribosome"/>
    <property type="evidence" value="ECO:0007669"/>
    <property type="project" value="UniProtKB-KW"/>
</dbReference>
<gene>
    <name evidence="12" type="primary">LOC112277471</name>
    <name evidence="11" type="ORF">PHYPA_029449</name>
</gene>
<dbReference type="RefSeq" id="XP_024365615.1">
    <property type="nucleotide sequence ID" value="XM_024509847.2"/>
</dbReference>
<sequence length="190" mass="19600">MAAMAAQASLVSSPASLGASSSVARTGEQGVKLQMAVRGPVSLRLRSQPKRSVVTRAAVLSADLEEMLEKVKNMTLADAKSFTDRLQEDLGITAMSFAPSGAAPAAAGAGAEAAAAVEEKTEFNLVMEEVPSSARIAVIKAVRTLTSLGLKEAKDMIEGLPKNVKEGVSKEDAEEAKKALEAAGAKCSIK</sequence>
<dbReference type="GO" id="GO:0006412">
    <property type="term" value="P:translation"/>
    <property type="evidence" value="ECO:0000318"/>
    <property type="project" value="GO_Central"/>
</dbReference>
<keyword evidence="4" id="KW-0934">Plastid</keyword>
<dbReference type="PaxDb" id="3218-PP1S215_82V6.1"/>
<feature type="domain" description="Large ribosomal subunit protein bL12 oligomerization" evidence="10">
    <location>
        <begin position="64"/>
        <end position="111"/>
    </location>
</feature>
<feature type="compositionally biased region" description="Low complexity" evidence="8">
    <location>
        <begin position="8"/>
        <end position="24"/>
    </location>
</feature>
<dbReference type="GO" id="GO:1990904">
    <property type="term" value="C:ribonucleoprotein complex"/>
    <property type="evidence" value="ECO:0007669"/>
    <property type="project" value="UniProtKB-KW"/>
</dbReference>
<name>A0A2K1IDF3_PHYPA</name>
<dbReference type="GeneID" id="112277471"/>
<accession>A0A2K1IDF3</accession>
<evidence type="ECO:0000256" key="8">
    <source>
        <dbReference type="SAM" id="MobiDB-lite"/>
    </source>
</evidence>
<evidence type="ECO:0000259" key="10">
    <source>
        <dbReference type="Pfam" id="PF16320"/>
    </source>
</evidence>
<dbReference type="SUPFAM" id="SSF54736">
    <property type="entry name" value="ClpS-like"/>
    <property type="match status" value="1"/>
</dbReference>
<dbReference type="Proteomes" id="UP000006727">
    <property type="component" value="Chromosome 25"/>
</dbReference>
<dbReference type="EnsemblPlants" id="Pp3c25_1440V3.1">
    <property type="protein sequence ID" value="PAC:32980379.CDS.1"/>
    <property type="gene ID" value="Pp3c25_1440"/>
</dbReference>
<evidence type="ECO:0000313" key="13">
    <source>
        <dbReference type="Proteomes" id="UP000006727"/>
    </source>
</evidence>
<feature type="domain" description="Large ribosomal subunit protein bL12 C-terminal" evidence="9">
    <location>
        <begin position="123"/>
        <end position="190"/>
    </location>
</feature>
<keyword evidence="7" id="KW-0687">Ribonucleoprotein</keyword>
<evidence type="ECO:0000256" key="2">
    <source>
        <dbReference type="ARBA" id="ARBA00007197"/>
    </source>
</evidence>
<dbReference type="GO" id="GO:0009507">
    <property type="term" value="C:chloroplast"/>
    <property type="evidence" value="ECO:0007669"/>
    <property type="project" value="UniProtKB-SubCell"/>
</dbReference>
<evidence type="ECO:0000256" key="5">
    <source>
        <dbReference type="ARBA" id="ARBA00022946"/>
    </source>
</evidence>
<dbReference type="InterPro" id="IPR013823">
    <property type="entry name" value="Ribosomal_bL12_C"/>
</dbReference>
<reference evidence="11 13" key="1">
    <citation type="journal article" date="2008" name="Science">
        <title>The Physcomitrella genome reveals evolutionary insights into the conquest of land by plants.</title>
        <authorList>
            <person name="Rensing S."/>
            <person name="Lang D."/>
            <person name="Zimmer A."/>
            <person name="Terry A."/>
            <person name="Salamov A."/>
            <person name="Shapiro H."/>
            <person name="Nishiyama T."/>
            <person name="Perroud P.-F."/>
            <person name="Lindquist E."/>
            <person name="Kamisugi Y."/>
            <person name="Tanahashi T."/>
            <person name="Sakakibara K."/>
            <person name="Fujita T."/>
            <person name="Oishi K."/>
            <person name="Shin-I T."/>
            <person name="Kuroki Y."/>
            <person name="Toyoda A."/>
            <person name="Suzuki Y."/>
            <person name="Hashimoto A."/>
            <person name="Yamaguchi K."/>
            <person name="Sugano A."/>
            <person name="Kohara Y."/>
            <person name="Fujiyama A."/>
            <person name="Anterola A."/>
            <person name="Aoki S."/>
            <person name="Ashton N."/>
            <person name="Barbazuk W.B."/>
            <person name="Barker E."/>
            <person name="Bennetzen J."/>
            <person name="Bezanilla M."/>
            <person name="Blankenship R."/>
            <person name="Cho S.H."/>
            <person name="Dutcher S."/>
            <person name="Estelle M."/>
            <person name="Fawcett J.A."/>
            <person name="Gundlach H."/>
            <person name="Hanada K."/>
            <person name="Heyl A."/>
            <person name="Hicks K.A."/>
            <person name="Hugh J."/>
            <person name="Lohr M."/>
            <person name="Mayer K."/>
            <person name="Melkozernov A."/>
            <person name="Murata T."/>
            <person name="Nelson D."/>
            <person name="Pils B."/>
            <person name="Prigge M."/>
            <person name="Reiss B."/>
            <person name="Renner T."/>
            <person name="Rombauts S."/>
            <person name="Rushton P."/>
            <person name="Sanderfoot A."/>
            <person name="Schween G."/>
            <person name="Shiu S.-H."/>
            <person name="Stueber K."/>
            <person name="Theodoulou F.L."/>
            <person name="Tu H."/>
            <person name="Van de Peer Y."/>
            <person name="Verrier P.J."/>
            <person name="Waters E."/>
            <person name="Wood A."/>
            <person name="Yang L."/>
            <person name="Cove D."/>
            <person name="Cuming A."/>
            <person name="Hasebe M."/>
            <person name="Lucas S."/>
            <person name="Mishler D.B."/>
            <person name="Reski R."/>
            <person name="Grigoriev I."/>
            <person name="Quatrano R.S."/>
            <person name="Boore J.L."/>
        </authorList>
    </citation>
    <scope>NUCLEOTIDE SEQUENCE [LARGE SCALE GENOMIC DNA]</scope>
    <source>
        <strain evidence="12 13">cv. Gransden 2004</strain>
    </source>
</reference>
<dbReference type="STRING" id="3218.A0A2K1IDF3"/>
<reference evidence="12" key="3">
    <citation type="submission" date="2020-12" db="UniProtKB">
        <authorList>
            <consortium name="EnsemblPlants"/>
        </authorList>
    </citation>
    <scope>IDENTIFICATION</scope>
</reference>
<dbReference type="InterPro" id="IPR008932">
    <property type="entry name" value="Ribosomal_bL12_oligo"/>
</dbReference>
<dbReference type="InterPro" id="IPR014719">
    <property type="entry name" value="Ribosomal_bL12_C/ClpS-like"/>
</dbReference>
<dbReference type="PANTHER" id="PTHR45987">
    <property type="entry name" value="39S RIBOSOMAL PROTEIN L12"/>
    <property type="match status" value="1"/>
</dbReference>
<dbReference type="GO" id="GO:0003729">
    <property type="term" value="F:mRNA binding"/>
    <property type="evidence" value="ECO:0000318"/>
    <property type="project" value="GO_Central"/>
</dbReference>
<keyword evidence="3" id="KW-0150">Chloroplast</keyword>
<dbReference type="FunFam" id="3.30.1390.10:FF:000001">
    <property type="entry name" value="50S ribosomal protein L7/L12"/>
    <property type="match status" value="1"/>
</dbReference>
<dbReference type="CDD" id="cd00387">
    <property type="entry name" value="Ribosomal_L7_L12"/>
    <property type="match status" value="1"/>
</dbReference>
<dbReference type="PANTHER" id="PTHR45987:SF26">
    <property type="entry name" value="LARGE RIBOSOMAL SUBUNIT PROTEIN BL12CX-RELATED"/>
    <property type="match status" value="1"/>
</dbReference>
<evidence type="ECO:0008006" key="14">
    <source>
        <dbReference type="Google" id="ProtNLM"/>
    </source>
</evidence>
<evidence type="ECO:0000256" key="1">
    <source>
        <dbReference type="ARBA" id="ARBA00004229"/>
    </source>
</evidence>
<reference evidence="11 13" key="2">
    <citation type="journal article" date="2018" name="Plant J.">
        <title>The Physcomitrella patens chromosome-scale assembly reveals moss genome structure and evolution.</title>
        <authorList>
            <person name="Lang D."/>
            <person name="Ullrich K.K."/>
            <person name="Murat F."/>
            <person name="Fuchs J."/>
            <person name="Jenkins J."/>
            <person name="Haas F.B."/>
            <person name="Piednoel M."/>
            <person name="Gundlach H."/>
            <person name="Van Bel M."/>
            <person name="Meyberg R."/>
            <person name="Vives C."/>
            <person name="Morata J."/>
            <person name="Symeonidi A."/>
            <person name="Hiss M."/>
            <person name="Muchero W."/>
            <person name="Kamisugi Y."/>
            <person name="Saleh O."/>
            <person name="Blanc G."/>
            <person name="Decker E.L."/>
            <person name="van Gessel N."/>
            <person name="Grimwood J."/>
            <person name="Hayes R.D."/>
            <person name="Graham S.W."/>
            <person name="Gunter L.E."/>
            <person name="McDaniel S.F."/>
            <person name="Hoernstein S.N.W."/>
            <person name="Larsson A."/>
            <person name="Li F.W."/>
            <person name="Perroud P.F."/>
            <person name="Phillips J."/>
            <person name="Ranjan P."/>
            <person name="Rokshar D.S."/>
            <person name="Rothfels C.J."/>
            <person name="Schneider L."/>
            <person name="Shu S."/>
            <person name="Stevenson D.W."/>
            <person name="Thummler F."/>
            <person name="Tillich M."/>
            <person name="Villarreal Aguilar J.C."/>
            <person name="Widiez T."/>
            <person name="Wong G.K."/>
            <person name="Wymore A."/>
            <person name="Zhang Y."/>
            <person name="Zimmer A.D."/>
            <person name="Quatrano R.S."/>
            <person name="Mayer K.F.X."/>
            <person name="Goodstein D."/>
            <person name="Casacuberta J.M."/>
            <person name="Vandepoele K."/>
            <person name="Reski R."/>
            <person name="Cuming A.C."/>
            <person name="Tuskan G.A."/>
            <person name="Maumus F."/>
            <person name="Salse J."/>
            <person name="Schmutz J."/>
            <person name="Rensing S.A."/>
        </authorList>
    </citation>
    <scope>NUCLEOTIDE SEQUENCE [LARGE SCALE GENOMIC DNA]</scope>
    <source>
        <strain evidence="12 13">cv. Gransden 2004</strain>
    </source>
</reference>
<evidence type="ECO:0000256" key="6">
    <source>
        <dbReference type="ARBA" id="ARBA00022980"/>
    </source>
</evidence>
<dbReference type="Pfam" id="PF16320">
    <property type="entry name" value="Ribosomal_L12_N"/>
    <property type="match status" value="1"/>
</dbReference>
<evidence type="ECO:0000256" key="3">
    <source>
        <dbReference type="ARBA" id="ARBA00022528"/>
    </source>
</evidence>
<dbReference type="EnsemblPlants" id="Pp3c25_1440V3.2">
    <property type="protein sequence ID" value="PAC:32980380.CDS.1"/>
    <property type="gene ID" value="Pp3c25_1440"/>
</dbReference>
<evidence type="ECO:0000256" key="7">
    <source>
        <dbReference type="ARBA" id="ARBA00023274"/>
    </source>
</evidence>
<dbReference type="Gramene" id="Pp3c25_1440V3.1">
    <property type="protein sequence ID" value="PAC:32980379.CDS.1"/>
    <property type="gene ID" value="Pp3c25_1440"/>
</dbReference>
<feature type="region of interest" description="Disordered" evidence="8">
    <location>
        <begin position="1"/>
        <end position="29"/>
    </location>
</feature>
<dbReference type="EMBL" id="ABEU02000025">
    <property type="protein sequence ID" value="PNR27297.1"/>
    <property type="molecule type" value="Genomic_DNA"/>
</dbReference>
<dbReference type="InterPro" id="IPR036235">
    <property type="entry name" value="Ribosomal_bL12_oligo_N_sf"/>
</dbReference>
<dbReference type="OrthoDB" id="250175at2759"/>
<organism evidence="11">
    <name type="scientific">Physcomitrium patens</name>
    <name type="common">Spreading-leaved earth moss</name>
    <name type="synonym">Physcomitrella patens</name>
    <dbReference type="NCBI Taxonomy" id="3218"/>
    <lineage>
        <taxon>Eukaryota</taxon>
        <taxon>Viridiplantae</taxon>
        <taxon>Streptophyta</taxon>
        <taxon>Embryophyta</taxon>
        <taxon>Bryophyta</taxon>
        <taxon>Bryophytina</taxon>
        <taxon>Bryopsida</taxon>
        <taxon>Funariidae</taxon>
        <taxon>Funariales</taxon>
        <taxon>Funariaceae</taxon>
        <taxon>Physcomitrium</taxon>
    </lineage>
</organism>
<dbReference type="HAMAP" id="MF_00368">
    <property type="entry name" value="Ribosomal_bL12"/>
    <property type="match status" value="1"/>
</dbReference>
<dbReference type="Gene3D" id="1.20.5.710">
    <property type="entry name" value="Single helix bin"/>
    <property type="match status" value="1"/>
</dbReference>
<dbReference type="GO" id="GO:0003735">
    <property type="term" value="F:structural constituent of ribosome"/>
    <property type="evidence" value="ECO:0000318"/>
    <property type="project" value="GO_Central"/>
</dbReference>
<dbReference type="Pfam" id="PF00542">
    <property type="entry name" value="Ribosomal_L12"/>
    <property type="match status" value="1"/>
</dbReference>
<dbReference type="Gramene" id="Pp3c25_1440V3.2">
    <property type="protein sequence ID" value="PAC:32980380.CDS.1"/>
    <property type="gene ID" value="Pp3c25_1440"/>
</dbReference>